<feature type="domain" description="Ig-like" evidence="2">
    <location>
        <begin position="1439"/>
        <end position="1525"/>
    </location>
</feature>
<keyword evidence="4" id="KW-1185">Reference proteome</keyword>
<feature type="chain" id="PRO_5045809656" evidence="1">
    <location>
        <begin position="20"/>
        <end position="1999"/>
    </location>
</feature>
<sequence length="1999" mass="203286">MKKIIPFLLIICLSCIAKGQDIAAISDNHLPTVASATASEANWADPTIFAFSNTNICVDDSVLIGVNNLPSDALGYNWQKDGVAITGANKVPFPAKQAGVYTLSVTLANGTVFITNTVTVTFAAASVAPVITAKGSTSFCNGQSVVLSSSDPGNIQWQKDGINILNAQAQTYTATVGGNYRIKFTPLIGCPGYSNEITVSVTNIVGPTITESVHAVPVCIGSTIRLTSSVSVVQWQKDGVDIVGATGQFVDITANGTYRAIQPAVGGGCSAISNQIIISSFLPVQPTPAITANGSTSICSGSNVVLTSSISSSSSSVVQWRLNGVDISGATSSTYLATQSGDYTAYVTGSNFYCNNIGTPSNTITVTVNPAPTAAVVTASGNLTFCSGNSVTFNSNIANVQWQKDSIDISGAFGSSYAATQSGIYRAVVKGVNGCNAYSNAYTVVVIAANATPVVTAASATNICTGSSVILASNVAGVQWQLNGVDISGAVLQTYTATQAGTYRAYVSTASSCGLSYSNTITVTVSGSVAIPVITATGPTTFCDGNNVILQSSVPNVQWRLNSTNVGSLGTAYSATVGGSYTAIASNGSCSSVSNAIIVTVVTPSVAPVITASGATTFCNGGSVSFLSNVAGVQWQLNGVDISGATSQAYTAALAGVYRAYIPSAACSNAYSNTLVATVSTPPTAAVITASGAVNFCSGGSVTLSSNAYPVQWQMNGTNIGTLTSSALVVTTAGSYTALRTSGACSVTSNAINVVVSSPSTAPVITAATTTSICTGSTVTLSSNIGGVQWQLNGVDINGAVFQAYNASSAGVYRAYIPGSAACGTAYSNTITVTVSTLPTAPTITAAGSLNICSGGSVVLSSASGAVLWQKDGVNISANPTSTITATTAGSYTAYTTNGNCISYSTPLVVTVSATTIPAISAINGSNVICGTNGVTLTSTVADVQWQLNGVSIPAAVGATYTTAVAGTYTAVTTASCSIVSNSVILTSAAAPIVPVISANGSVNLCSGGTVTLTSSTPSIQWQKDGVDISGSVAQTLIVTSSGTYKAYSTNGTCKSFSNAITVTISNSVAPVISAASGASLAICPGSSGVVLSSSVIGVQWQLNGVNITGAAAQTYTATVAGIYTAVVAGNTCSSNSLVVTVAAKPVTPIISATGSTTFCSGDSVTLASNVAGVQWLKDSATIVGATRQTLVVKQSGRYIASISNSAGCTAYSSEVLVTVNTPAIIPIISTNNNLNVCAGTNVTLTSSVAGVTWQKDGIVVAANTQSYIATSSGNYRAFIPTGSCTAYSNILTLTVVAAPVTPTIVPSGPTTFCDSGSVTLVSNYANIQWYKDGVAINGATNSTYTATKAGVYKVASSNSLCITYSNEITVVVNSPTVVPVVIASGNLNICSGTPLTLSTNTAGVVWQKDGVTIASGVQSLPVTQSGIYQAILFGTGCPGYSNSLAVTVSPSPGTPFITATGATTFCDSSNVILVSTLPNVQWQKDGVNISGATTQTLTATASGTYRAYVANSTCINYSNEIPVTVNKPPIIPIISASGSLNTCSGSPVTLTSSVANVAWQKDFVTIATNTQSITASVAGSYRAVILSSTCPAYSTPVQVSVTPSPAAPTITALGSTTFCDSGFVTLSSNIAGVQWLVGGNIIQNAFGQTYTATKAGVYTAVQYGNNGCNGISNAITTTTTPAAFTPIIVNLASSNSFCAGSSVTLVSSVIDVSWQKDGVTIANPGNNSQLLPVTQAGTYRAVYTKSACPGYSNAITLTTIPQPLTPIAYRVTQNLCDTGFVTIASTLNTGTMQWQKDSVDILGATSSTYLAKESGVYRIVISIPGACPSYSQNLPITINTALIPVIVWDGNQFKTFTLYSNYQWYLNNVAIAGATTNTYKPTTPGNYKVIVTAGPNCIFTSDVYQLLVTAVTTPTVINGATVKQYPNPATNEAWVEFSQIPTKPVMVRLLSATGAVLQTQQTRQKKISLPIANYTNGLYFIEVIGVDERIVYKLVVNK</sequence>
<dbReference type="EMBL" id="JBHSDC010000022">
    <property type="protein sequence ID" value="MFC4232453.1"/>
    <property type="molecule type" value="Genomic_DNA"/>
</dbReference>
<evidence type="ECO:0000313" key="3">
    <source>
        <dbReference type="EMBL" id="MFC4232453.1"/>
    </source>
</evidence>
<protein>
    <submittedName>
        <fullName evidence="3">T9SS type A sorting domain-containing protein</fullName>
    </submittedName>
</protein>
<gene>
    <name evidence="3" type="ORF">ACFOW1_11155</name>
</gene>
<dbReference type="RefSeq" id="WP_379014310.1">
    <property type="nucleotide sequence ID" value="NZ_JBHSDC010000022.1"/>
</dbReference>
<dbReference type="InterPro" id="IPR013783">
    <property type="entry name" value="Ig-like_fold"/>
</dbReference>
<comment type="caution">
    <text evidence="3">The sequence shown here is derived from an EMBL/GenBank/DDBJ whole genome shotgun (WGS) entry which is preliminary data.</text>
</comment>
<evidence type="ECO:0000256" key="1">
    <source>
        <dbReference type="SAM" id="SignalP"/>
    </source>
</evidence>
<accession>A0ABV8PWF2</accession>
<keyword evidence="1" id="KW-0732">Signal</keyword>
<dbReference type="Proteomes" id="UP001595906">
    <property type="component" value="Unassembled WGS sequence"/>
</dbReference>
<evidence type="ECO:0000313" key="4">
    <source>
        <dbReference type="Proteomes" id="UP001595906"/>
    </source>
</evidence>
<name>A0ABV8PWF2_9BACT</name>
<evidence type="ECO:0000259" key="2">
    <source>
        <dbReference type="PROSITE" id="PS50835"/>
    </source>
</evidence>
<proteinExistence type="predicted"/>
<dbReference type="PROSITE" id="PS50835">
    <property type="entry name" value="IG_LIKE"/>
    <property type="match status" value="1"/>
</dbReference>
<dbReference type="Pfam" id="PF18962">
    <property type="entry name" value="Por_Secre_tail"/>
    <property type="match status" value="1"/>
</dbReference>
<dbReference type="InterPro" id="IPR007110">
    <property type="entry name" value="Ig-like_dom"/>
</dbReference>
<dbReference type="InterPro" id="IPR026444">
    <property type="entry name" value="Secre_tail"/>
</dbReference>
<dbReference type="NCBIfam" id="TIGR04183">
    <property type="entry name" value="Por_Secre_tail"/>
    <property type="match status" value="1"/>
</dbReference>
<dbReference type="Gene3D" id="2.60.40.10">
    <property type="entry name" value="Immunoglobulins"/>
    <property type="match status" value="1"/>
</dbReference>
<reference evidence="4" key="1">
    <citation type="journal article" date="2019" name="Int. J. Syst. Evol. Microbiol.">
        <title>The Global Catalogue of Microorganisms (GCM) 10K type strain sequencing project: providing services to taxonomists for standard genome sequencing and annotation.</title>
        <authorList>
            <consortium name="The Broad Institute Genomics Platform"/>
            <consortium name="The Broad Institute Genome Sequencing Center for Infectious Disease"/>
            <person name="Wu L."/>
            <person name="Ma J."/>
        </authorList>
    </citation>
    <scope>NUCLEOTIDE SEQUENCE [LARGE SCALE GENOMIC DNA]</scope>
    <source>
        <strain evidence="4">CECT 8010</strain>
    </source>
</reference>
<organism evidence="3 4">
    <name type="scientific">Parasediminibacterium paludis</name>
    <dbReference type="NCBI Taxonomy" id="908966"/>
    <lineage>
        <taxon>Bacteria</taxon>
        <taxon>Pseudomonadati</taxon>
        <taxon>Bacteroidota</taxon>
        <taxon>Chitinophagia</taxon>
        <taxon>Chitinophagales</taxon>
        <taxon>Chitinophagaceae</taxon>
        <taxon>Parasediminibacterium</taxon>
    </lineage>
</organism>
<feature type="signal peptide" evidence="1">
    <location>
        <begin position="1"/>
        <end position="19"/>
    </location>
</feature>